<evidence type="ECO:0000256" key="1">
    <source>
        <dbReference type="SAM" id="SignalP"/>
    </source>
</evidence>
<dbReference type="RefSeq" id="WP_039341464.1">
    <property type="nucleotide sequence ID" value="NZ_CABVQA010000069.1"/>
</dbReference>
<feature type="signal peptide" evidence="1">
    <location>
        <begin position="1"/>
        <end position="19"/>
    </location>
</feature>
<evidence type="ECO:0008006" key="8">
    <source>
        <dbReference type="Google" id="ProtNLM"/>
    </source>
</evidence>
<name>A0A1E3FN29_9BURK</name>
<protein>
    <recommendedName>
        <fullName evidence="8">Secreted protein</fullName>
    </recommendedName>
</protein>
<evidence type="ECO:0000313" key="3">
    <source>
        <dbReference type="EMBL" id="MBO1835191.1"/>
    </source>
</evidence>
<dbReference type="Proteomes" id="UP000664048">
    <property type="component" value="Unassembled WGS sequence"/>
</dbReference>
<dbReference type="EMBL" id="JAENIB010000033">
    <property type="protein sequence ID" value="MBK1935549.1"/>
    <property type="molecule type" value="Genomic_DNA"/>
</dbReference>
<proteinExistence type="predicted"/>
<keyword evidence="6" id="KW-1185">Reference proteome</keyword>
<sequence length="88" mass="9102">MMKKLAVAMLFVIPAIASSATYSVTERSGMTTTGAQLTALGKTGCVYANVPIALGDILNYPDGTRQVCASGPNGPLMVNVTSERAAKH</sequence>
<dbReference type="AlphaFoldDB" id="A0A1E3FN29"/>
<dbReference type="OrthoDB" id="9870636at2"/>
<evidence type="ECO:0000313" key="6">
    <source>
        <dbReference type="Proteomes" id="UP000664048"/>
    </source>
</evidence>
<accession>A0A1E3FN29</accession>
<gene>
    <name evidence="3" type="ORF">J4M89_38000</name>
    <name evidence="2" type="ORF">JIN94_37280</name>
    <name evidence="4" type="ORF">LXE91_43135</name>
</gene>
<evidence type="ECO:0000313" key="2">
    <source>
        <dbReference type="EMBL" id="MBK1935549.1"/>
    </source>
</evidence>
<reference evidence="3 6" key="2">
    <citation type="submission" date="2021-03" db="EMBL/GenBank/DDBJ databases">
        <title>Clinical course, treatment and visual outcome of an outbreak of Burkholderia contaminans endophthalmitis following cataract surgery.</title>
        <authorList>
            <person name="Lind C."/>
            <person name="Olsen K."/>
            <person name="Angelsen N.K."/>
            <person name="Krefting E.A."/>
            <person name="Fossen K."/>
            <person name="Gravningen K."/>
            <person name="Depoorter E."/>
            <person name="Vandamme P."/>
            <person name="Bertelsen G."/>
        </authorList>
    </citation>
    <scope>NUCLEOTIDE SEQUENCE [LARGE SCALE GENOMIC DNA]</scope>
    <source>
        <strain evidence="3 6">51242556</strain>
    </source>
</reference>
<dbReference type="Proteomes" id="UP000611459">
    <property type="component" value="Unassembled WGS sequence"/>
</dbReference>
<reference evidence="2" key="1">
    <citation type="submission" date="2021-01" db="EMBL/GenBank/DDBJ databases">
        <title>Outbreak of Burkholderia contaminns endophthalmitis traced to a clinical ventilation system.</title>
        <authorList>
            <person name="Lipuma J."/>
            <person name="Spilker T."/>
            <person name="Kratholm J."/>
        </authorList>
    </citation>
    <scope>NUCLEOTIDE SEQUENCE</scope>
    <source>
        <strain evidence="2">HI4954</strain>
    </source>
</reference>
<reference evidence="4 7" key="3">
    <citation type="submission" date="2021-12" db="EMBL/GenBank/DDBJ databases">
        <title>Genomic and phenotypic characterization of three Burkholderia contaminans isolates recovered from different sources.</title>
        <authorList>
            <person name="Lopez De Volder A."/>
            <person name="Fan Y."/>
            <person name="Nunvar J."/>
            <person name="Herrera T."/>
            <person name="Timp W."/>
            <person name="Degrossi J."/>
        </authorList>
    </citation>
    <scope>NUCLEOTIDE SEQUENCE [LARGE SCALE GENOMIC DNA]</scope>
    <source>
        <strain evidence="4 7">LMG 23361</strain>
        <plasmid evidence="4 7">unnamed4</plasmid>
    </source>
</reference>
<organism evidence="2 5">
    <name type="scientific">Burkholderia contaminans</name>
    <dbReference type="NCBI Taxonomy" id="488447"/>
    <lineage>
        <taxon>Bacteria</taxon>
        <taxon>Pseudomonadati</taxon>
        <taxon>Pseudomonadota</taxon>
        <taxon>Betaproteobacteria</taxon>
        <taxon>Burkholderiales</taxon>
        <taxon>Burkholderiaceae</taxon>
        <taxon>Burkholderia</taxon>
        <taxon>Burkholderia cepacia complex</taxon>
    </lineage>
</organism>
<evidence type="ECO:0000313" key="5">
    <source>
        <dbReference type="Proteomes" id="UP000611459"/>
    </source>
</evidence>
<dbReference type="EMBL" id="JAGEMX010000027">
    <property type="protein sequence ID" value="MBO1835191.1"/>
    <property type="molecule type" value="Genomic_DNA"/>
</dbReference>
<dbReference type="EMBL" id="CP090646">
    <property type="protein sequence ID" value="WFN24165.1"/>
    <property type="molecule type" value="Genomic_DNA"/>
</dbReference>
<dbReference type="Proteomes" id="UP001220209">
    <property type="component" value="Plasmid unnamed4"/>
</dbReference>
<evidence type="ECO:0000313" key="4">
    <source>
        <dbReference type="EMBL" id="WFN24165.1"/>
    </source>
</evidence>
<keyword evidence="1" id="KW-0732">Signal</keyword>
<feature type="chain" id="PRO_5044556972" description="Secreted protein" evidence="1">
    <location>
        <begin position="20"/>
        <end position="88"/>
    </location>
</feature>
<keyword evidence="4" id="KW-0614">Plasmid</keyword>
<geneLocation type="plasmid" evidence="4 7">
    <name>unnamed4</name>
</geneLocation>
<evidence type="ECO:0000313" key="7">
    <source>
        <dbReference type="Proteomes" id="UP001220209"/>
    </source>
</evidence>